<dbReference type="Proteomes" id="UP000319897">
    <property type="component" value="Unassembled WGS sequence"/>
</dbReference>
<feature type="chain" id="PRO_5021371997" evidence="1">
    <location>
        <begin position="19"/>
        <end position="141"/>
    </location>
</feature>
<evidence type="ECO:0000256" key="1">
    <source>
        <dbReference type="SAM" id="SignalP"/>
    </source>
</evidence>
<comment type="caution">
    <text evidence="2">The sequence shown here is derived from an EMBL/GenBank/DDBJ whole genome shotgun (WGS) entry which is preliminary data.</text>
</comment>
<gene>
    <name evidence="2" type="ORF">FJQ54_11055</name>
</gene>
<dbReference type="RefSeq" id="WP_140928467.1">
    <property type="nucleotide sequence ID" value="NZ_VFSU01000026.1"/>
</dbReference>
<reference evidence="2 3" key="1">
    <citation type="submission" date="2019-06" db="EMBL/GenBank/DDBJ databases">
        <authorList>
            <person name="Lee I."/>
            <person name="Jang G.I."/>
            <person name="Hwang C.Y."/>
        </authorList>
    </citation>
    <scope>NUCLEOTIDE SEQUENCE [LARGE SCALE GENOMIC DNA]</scope>
    <source>
        <strain evidence="2 3">PAMC 28131</strain>
    </source>
</reference>
<keyword evidence="1" id="KW-0732">Signal</keyword>
<dbReference type="EMBL" id="VFSU01000026">
    <property type="protein sequence ID" value="TPE60531.1"/>
    <property type="molecule type" value="Genomic_DNA"/>
</dbReference>
<protein>
    <submittedName>
        <fullName evidence="2">Uncharacterized protein</fullName>
    </submittedName>
</protein>
<feature type="signal peptide" evidence="1">
    <location>
        <begin position="1"/>
        <end position="18"/>
    </location>
</feature>
<evidence type="ECO:0000313" key="2">
    <source>
        <dbReference type="EMBL" id="TPE60531.1"/>
    </source>
</evidence>
<accession>A0A501XIQ3</accession>
<evidence type="ECO:0000313" key="3">
    <source>
        <dbReference type="Proteomes" id="UP000319897"/>
    </source>
</evidence>
<name>A0A501XIQ3_9SPHN</name>
<proteinExistence type="predicted"/>
<sequence length="141" mass="15278">MKTLIALVALVAAIPAAAAVSGNQGRLGETWVWPAMFEQTLAPLAPMAQNAIRSGQCPTLAGKAGVAHTFEYDAKMKTRGTGENKRWEVAELKLLTPSGCDVLDAQVTSYMQTAIPKFAEPWRDLDKNGWTRIPPVQVKLD</sequence>
<keyword evidence="3" id="KW-1185">Reference proteome</keyword>
<dbReference type="AlphaFoldDB" id="A0A501XIQ3"/>
<organism evidence="2 3">
    <name type="scientific">Sandaracinobacter neustonicus</name>
    <dbReference type="NCBI Taxonomy" id="1715348"/>
    <lineage>
        <taxon>Bacteria</taxon>
        <taxon>Pseudomonadati</taxon>
        <taxon>Pseudomonadota</taxon>
        <taxon>Alphaproteobacteria</taxon>
        <taxon>Sphingomonadales</taxon>
        <taxon>Sphingosinicellaceae</taxon>
        <taxon>Sandaracinobacter</taxon>
    </lineage>
</organism>